<evidence type="ECO:0000313" key="5">
    <source>
        <dbReference type="Proteomes" id="UP001501436"/>
    </source>
</evidence>
<comment type="caution">
    <text evidence="4">The sequence shown here is derived from an EMBL/GenBank/DDBJ whole genome shotgun (WGS) entry which is preliminary data.</text>
</comment>
<feature type="domain" description="CN hydrolase" evidence="3">
    <location>
        <begin position="1"/>
        <end position="245"/>
    </location>
</feature>
<dbReference type="Proteomes" id="UP001501436">
    <property type="component" value="Unassembled WGS sequence"/>
</dbReference>
<dbReference type="RefSeq" id="WP_345333319.1">
    <property type="nucleotide sequence ID" value="NZ_BAABJI010000004.1"/>
</dbReference>
<dbReference type="PROSITE" id="PS50263">
    <property type="entry name" value="CN_HYDROLASE"/>
    <property type="match status" value="1"/>
</dbReference>
<dbReference type="EMBL" id="BAABJI010000004">
    <property type="protein sequence ID" value="GAA4927472.1"/>
    <property type="molecule type" value="Genomic_DNA"/>
</dbReference>
<dbReference type="PROSITE" id="PS00920">
    <property type="entry name" value="NITRIL_CHT_1"/>
    <property type="match status" value="1"/>
</dbReference>
<dbReference type="Pfam" id="PF00795">
    <property type="entry name" value="CN_hydrolase"/>
    <property type="match status" value="1"/>
</dbReference>
<name>A0ABP9GCJ1_9SPHI</name>
<dbReference type="Gene3D" id="3.60.110.10">
    <property type="entry name" value="Carbon-nitrogen hydrolase"/>
    <property type="match status" value="1"/>
</dbReference>
<protein>
    <recommendedName>
        <fullName evidence="3">CN hydrolase domain-containing protein</fullName>
    </recommendedName>
</protein>
<organism evidence="4 5">
    <name type="scientific">Mucilaginibacter defluvii</name>
    <dbReference type="NCBI Taxonomy" id="1196019"/>
    <lineage>
        <taxon>Bacteria</taxon>
        <taxon>Pseudomonadati</taxon>
        <taxon>Bacteroidota</taxon>
        <taxon>Sphingobacteriia</taxon>
        <taxon>Sphingobacteriales</taxon>
        <taxon>Sphingobacteriaceae</taxon>
        <taxon>Mucilaginibacter</taxon>
    </lineage>
</organism>
<proteinExistence type="predicted"/>
<dbReference type="InterPro" id="IPR036526">
    <property type="entry name" value="C-N_Hydrolase_sf"/>
</dbReference>
<keyword evidence="5" id="KW-1185">Reference proteome</keyword>
<dbReference type="CDD" id="cd07197">
    <property type="entry name" value="nitrilase"/>
    <property type="match status" value="1"/>
</dbReference>
<dbReference type="InterPro" id="IPR000132">
    <property type="entry name" value="Nitrilase/CN_hydratase_CS"/>
</dbReference>
<dbReference type="InterPro" id="IPR050345">
    <property type="entry name" value="Aliph_Amidase/BUP"/>
</dbReference>
<dbReference type="PANTHER" id="PTHR43674:SF2">
    <property type="entry name" value="BETA-UREIDOPROPIONASE"/>
    <property type="match status" value="1"/>
</dbReference>
<evidence type="ECO:0000259" key="3">
    <source>
        <dbReference type="PROSITE" id="PS50263"/>
    </source>
</evidence>
<accession>A0ABP9GCJ1</accession>
<sequence length="269" mass="29478">MKIALASPPFPGSIHQALLNLEQLTEQAAGQGAVIICFPETYIPGYPMPGFKPEQGSSEKMDAALKRVCKIASQHNIAIIIPMDKYTPEGIYNVAYVISAQGEVLGYQTKNQLDPSEDNIWIPGTERELFEVNGLKFGITICHEGFRYPESVRWAARNGAHVVFHPHFGGSDITGTTPTEWGSMSSPYYEKAMMMRALENTIYFASVNNATRYPDSASSVIAPDGTCLAYQPYGVPGVMVVDIDPALATGNLAKRFKPALYADEYSKIK</sequence>
<evidence type="ECO:0000256" key="1">
    <source>
        <dbReference type="ARBA" id="ARBA00022801"/>
    </source>
</evidence>
<dbReference type="SUPFAM" id="SSF56317">
    <property type="entry name" value="Carbon-nitrogen hydrolase"/>
    <property type="match status" value="1"/>
</dbReference>
<dbReference type="InterPro" id="IPR003010">
    <property type="entry name" value="C-N_Hydrolase"/>
</dbReference>
<keyword evidence="1" id="KW-0378">Hydrolase</keyword>
<evidence type="ECO:0000313" key="4">
    <source>
        <dbReference type="EMBL" id="GAA4927472.1"/>
    </source>
</evidence>
<reference evidence="5" key="1">
    <citation type="journal article" date="2019" name="Int. J. Syst. Evol. Microbiol.">
        <title>The Global Catalogue of Microorganisms (GCM) 10K type strain sequencing project: providing services to taxonomists for standard genome sequencing and annotation.</title>
        <authorList>
            <consortium name="The Broad Institute Genomics Platform"/>
            <consortium name="The Broad Institute Genome Sequencing Center for Infectious Disease"/>
            <person name="Wu L."/>
            <person name="Ma J."/>
        </authorList>
    </citation>
    <scope>NUCLEOTIDE SEQUENCE [LARGE SCALE GENOMIC DNA]</scope>
    <source>
        <strain evidence="5">JCM 18283</strain>
    </source>
</reference>
<gene>
    <name evidence="4" type="ORF">GCM10023313_35010</name>
</gene>
<feature type="active site" description="Proton acceptor" evidence="2">
    <location>
        <position position="40"/>
    </location>
</feature>
<evidence type="ECO:0000256" key="2">
    <source>
        <dbReference type="PROSITE-ProRule" id="PRU10139"/>
    </source>
</evidence>
<dbReference type="PANTHER" id="PTHR43674">
    <property type="entry name" value="NITRILASE C965.09-RELATED"/>
    <property type="match status" value="1"/>
</dbReference>